<evidence type="ECO:0000256" key="7">
    <source>
        <dbReference type="HAMAP-Rule" id="MF_01587"/>
    </source>
</evidence>
<dbReference type="InterPro" id="IPR004150">
    <property type="entry name" value="NAD_DNA_ligase_OB"/>
</dbReference>
<dbReference type="SUPFAM" id="SSF56091">
    <property type="entry name" value="DNA ligase/mRNA capping enzyme, catalytic domain"/>
    <property type="match status" value="1"/>
</dbReference>
<gene>
    <name evidence="7 10" type="primary">ligB</name>
    <name evidence="10" type="ORF">HNE05_18995</name>
</gene>
<dbReference type="InterPro" id="IPR010994">
    <property type="entry name" value="RuvA_2-like"/>
</dbReference>
<dbReference type="EC" id="6.5.1.2" evidence="7"/>
<dbReference type="PROSITE" id="PS01056">
    <property type="entry name" value="DNA_LIGASE_N2"/>
    <property type="match status" value="1"/>
</dbReference>
<evidence type="ECO:0000256" key="5">
    <source>
        <dbReference type="ARBA" id="ARBA00023204"/>
    </source>
</evidence>
<evidence type="ECO:0000256" key="1">
    <source>
        <dbReference type="ARBA" id="ARBA00022598"/>
    </source>
</evidence>
<reference evidence="10" key="1">
    <citation type="submission" date="2020-07" db="EMBL/GenBank/DDBJ databases">
        <title>Nitrate ammonifying Pseudomonas campi sp. nov. isolated from German agricultural grassland.</title>
        <authorList>
            <person name="Timsy T."/>
            <person name="Ulrich A."/>
            <person name="Spanner T."/>
            <person name="Foesel B."/>
            <person name="Kolb S."/>
            <person name="Horn M.A."/>
            <person name="Behrendt U."/>
        </authorList>
    </citation>
    <scope>NUCLEOTIDE SEQUENCE</scope>
    <source>
        <strain evidence="10">S1-A32-2</strain>
    </source>
</reference>
<dbReference type="InterPro" id="IPR020923">
    <property type="entry name" value="DNA_ligase_B"/>
</dbReference>
<feature type="signal peptide" evidence="8">
    <location>
        <begin position="1"/>
        <end position="18"/>
    </location>
</feature>
<proteinExistence type="inferred from homology"/>
<dbReference type="PIRSF" id="PIRSF001604">
    <property type="entry name" value="LigA"/>
    <property type="match status" value="1"/>
</dbReference>
<keyword evidence="2 7" id="KW-0235">DNA replication</keyword>
<dbReference type="Pfam" id="PF03120">
    <property type="entry name" value="OB_DNA_ligase"/>
    <property type="match status" value="1"/>
</dbReference>
<name>A0A6M8FWR6_9GAMM</name>
<keyword evidence="1 7" id="KW-0436">Ligase</keyword>
<dbReference type="Pfam" id="PF01653">
    <property type="entry name" value="DNA_ligase_aden"/>
    <property type="match status" value="1"/>
</dbReference>
<dbReference type="InterPro" id="IPR050326">
    <property type="entry name" value="NAD_dep_DNA_ligaseB"/>
</dbReference>
<evidence type="ECO:0000256" key="8">
    <source>
        <dbReference type="SAM" id="SignalP"/>
    </source>
</evidence>
<dbReference type="PANTHER" id="PTHR47810:SF1">
    <property type="entry name" value="DNA LIGASE B"/>
    <property type="match status" value="1"/>
</dbReference>
<dbReference type="GO" id="GO:0006260">
    <property type="term" value="P:DNA replication"/>
    <property type="evidence" value="ECO:0007669"/>
    <property type="project" value="UniProtKB-KW"/>
</dbReference>
<dbReference type="EMBL" id="CP053697">
    <property type="protein sequence ID" value="QKE65358.1"/>
    <property type="molecule type" value="Genomic_DNA"/>
</dbReference>
<comment type="similarity">
    <text evidence="7">Belongs to the NAD-dependent DNA ligase family. LigB subfamily.</text>
</comment>
<dbReference type="Gene3D" id="1.10.150.20">
    <property type="entry name" value="5' to 3' exonuclease, C-terminal subdomain"/>
    <property type="match status" value="2"/>
</dbReference>
<dbReference type="AlphaFoldDB" id="A0A6M8FWR6"/>
<dbReference type="GO" id="GO:0006281">
    <property type="term" value="P:DNA repair"/>
    <property type="evidence" value="ECO:0007669"/>
    <property type="project" value="UniProtKB-KW"/>
</dbReference>
<accession>A0A6M8FWR6</accession>
<dbReference type="InterPro" id="IPR033136">
    <property type="entry name" value="DNA_ligase_CS"/>
</dbReference>
<dbReference type="Gene3D" id="3.30.470.30">
    <property type="entry name" value="DNA ligase/mRNA capping enzyme"/>
    <property type="match status" value="1"/>
</dbReference>
<evidence type="ECO:0000256" key="2">
    <source>
        <dbReference type="ARBA" id="ARBA00022705"/>
    </source>
</evidence>
<dbReference type="SMART" id="SM00532">
    <property type="entry name" value="LIGANc"/>
    <property type="match status" value="1"/>
</dbReference>
<organism evidence="10 11">
    <name type="scientific">Aquipseudomonas campi</name>
    <dbReference type="NCBI Taxonomy" id="2731681"/>
    <lineage>
        <taxon>Bacteria</taxon>
        <taxon>Pseudomonadati</taxon>
        <taxon>Pseudomonadota</taxon>
        <taxon>Gammaproteobacteria</taxon>
        <taxon>Pseudomonadales</taxon>
        <taxon>Pseudomonadaceae</taxon>
        <taxon>Aquipseudomonas</taxon>
    </lineage>
</organism>
<evidence type="ECO:0000313" key="11">
    <source>
        <dbReference type="Proteomes" id="UP000501379"/>
    </source>
</evidence>
<keyword evidence="4 7" id="KW-0520">NAD</keyword>
<sequence length="557" mass="61437">MQRWIALSLYCLACPLLAAPCPDWSASRAGAELKTLQQQLKNWDQAYHQQGHSPVSDELYDQARERLQDWQQCFPQQAPSDLRADLGPPGSQPHPIAHTGLHKLRDEAAVQQWLQGRSELWIQPKVDGVAVTLHYRDGRLLRAISRGDGQRGQDWTSQARLIDAIPQQLPRNDELILQGELYWRLPGHVQAQGGTGTARNQVAGAMSRHQLDAATAAQIGLFVWDWANGPSSMGERLQGLRALGFSDSAELTLAITNLQQASHWRAHWYRSPLPFASDGVVLRQGRRPPGNSWAAEPPQWAAAWKYPPNQALAQVRDVHFQIGRSGRITPVLQLQPIRLEQRNIQRVSLGSLQRWQALDIRPGDQVAITLAGLTIPRLDGVVWRSAERPALRAPDPTAYHALSCWQPSSACASQFSARLNWLSGKQGLQLAGVGPGTWAKLQQAGKLPDLLAWLDLTEAELAQTPGFGARSADQLQQSFASARQRPFAQWLKALGLPASGAAPLGTDWDTLAARDAQAWDAFNGIGPQRAAQLVAFFQHPDVQALRQRLRAAGVKGF</sequence>
<feature type="domain" description="NAD-dependent DNA ligase N-terminal" evidence="9">
    <location>
        <begin position="28"/>
        <end position="427"/>
    </location>
</feature>
<dbReference type="HAMAP" id="MF_01587">
    <property type="entry name" value="DNA_ligase_B"/>
    <property type="match status" value="1"/>
</dbReference>
<dbReference type="SUPFAM" id="SSF50249">
    <property type="entry name" value="Nucleic acid-binding proteins"/>
    <property type="match status" value="1"/>
</dbReference>
<evidence type="ECO:0000256" key="4">
    <source>
        <dbReference type="ARBA" id="ARBA00023027"/>
    </source>
</evidence>
<keyword evidence="11" id="KW-1185">Reference proteome</keyword>
<keyword evidence="3 7" id="KW-0227">DNA damage</keyword>
<comment type="function">
    <text evidence="7">Catalyzes the formation of phosphodiester linkages between 5'-phosphoryl and 3'-hydroxyl groups in double-stranded DNA using NAD as a coenzyme and as the energy source for the reaction.</text>
</comment>
<evidence type="ECO:0000313" key="10">
    <source>
        <dbReference type="EMBL" id="QKE65358.1"/>
    </source>
</evidence>
<protein>
    <recommendedName>
        <fullName evidence="7">DNA ligase B</fullName>
        <ecNumber evidence="7">6.5.1.2</ecNumber>
    </recommendedName>
    <alternativeName>
        <fullName evidence="7">Polydeoxyribonucleotide synthase [NAD(+)] B</fullName>
    </alternativeName>
</protein>
<dbReference type="NCBIfam" id="NF005987">
    <property type="entry name" value="PRK08097.1"/>
    <property type="match status" value="1"/>
</dbReference>
<dbReference type="InterPro" id="IPR013840">
    <property type="entry name" value="DNAligase_N"/>
</dbReference>
<dbReference type="GO" id="GO:0003911">
    <property type="term" value="F:DNA ligase (NAD+) activity"/>
    <property type="evidence" value="ECO:0007669"/>
    <property type="project" value="UniProtKB-UniRule"/>
</dbReference>
<dbReference type="InterPro" id="IPR012340">
    <property type="entry name" value="NA-bd_OB-fold"/>
</dbReference>
<feature type="active site" description="N6-AMP-lysine intermediate" evidence="7">
    <location>
        <position position="125"/>
    </location>
</feature>
<comment type="catalytic activity">
    <reaction evidence="6 7">
        <text>NAD(+) + (deoxyribonucleotide)n-3'-hydroxyl + 5'-phospho-(deoxyribonucleotide)m = (deoxyribonucleotide)n+m + AMP + beta-nicotinamide D-nucleotide.</text>
        <dbReference type="EC" id="6.5.1.2"/>
    </reaction>
</comment>
<dbReference type="Proteomes" id="UP000501379">
    <property type="component" value="Chromosome"/>
</dbReference>
<dbReference type="RefSeq" id="WP_173211186.1">
    <property type="nucleotide sequence ID" value="NZ_CP053697.2"/>
</dbReference>
<keyword evidence="5 7" id="KW-0234">DNA repair</keyword>
<evidence type="ECO:0000259" key="9">
    <source>
        <dbReference type="SMART" id="SM00532"/>
    </source>
</evidence>
<dbReference type="Gene3D" id="2.40.50.140">
    <property type="entry name" value="Nucleic acid-binding proteins"/>
    <property type="match status" value="1"/>
</dbReference>
<evidence type="ECO:0000256" key="6">
    <source>
        <dbReference type="ARBA" id="ARBA00034005"/>
    </source>
</evidence>
<dbReference type="InterPro" id="IPR013839">
    <property type="entry name" value="DNAligase_adenylation"/>
</dbReference>
<keyword evidence="8" id="KW-0732">Signal</keyword>
<dbReference type="InterPro" id="IPR001679">
    <property type="entry name" value="DNA_ligase"/>
</dbReference>
<dbReference type="SUPFAM" id="SSF47781">
    <property type="entry name" value="RuvA domain 2-like"/>
    <property type="match status" value="1"/>
</dbReference>
<dbReference type="Gene3D" id="1.10.287.610">
    <property type="entry name" value="Helix hairpin bin"/>
    <property type="match status" value="1"/>
</dbReference>
<evidence type="ECO:0000256" key="3">
    <source>
        <dbReference type="ARBA" id="ARBA00022763"/>
    </source>
</evidence>
<dbReference type="PANTHER" id="PTHR47810">
    <property type="entry name" value="DNA LIGASE"/>
    <property type="match status" value="1"/>
</dbReference>
<dbReference type="KEGG" id="pcam:HNE05_18995"/>
<feature type="chain" id="PRO_5026759082" description="DNA ligase B" evidence="8">
    <location>
        <begin position="19"/>
        <end position="557"/>
    </location>
</feature>